<dbReference type="GO" id="GO:0006435">
    <property type="term" value="P:threonyl-tRNA aminoacylation"/>
    <property type="evidence" value="ECO:0007669"/>
    <property type="project" value="TreeGrafter"/>
</dbReference>
<reference evidence="2 3" key="1">
    <citation type="journal article" date="2015" name="Parasit. Vectors">
        <title>Draft genome of the scabies mite.</title>
        <authorList>
            <person name="Rider S.D.Jr."/>
            <person name="Morgan M.S."/>
            <person name="Arlian L.G."/>
        </authorList>
    </citation>
    <scope>NUCLEOTIDE SEQUENCE [LARGE SCALE GENOMIC DNA]</scope>
    <source>
        <strain evidence="2">Arlian Lab</strain>
    </source>
</reference>
<dbReference type="PANTHER" id="PTHR11451:SF44">
    <property type="entry name" value="THREONINE--TRNA LIGASE, CHLOROPLASTIC_MITOCHONDRIAL 2"/>
    <property type="match status" value="1"/>
</dbReference>
<proteinExistence type="predicted"/>
<accession>A0A132A8Q3</accession>
<dbReference type="EMBL" id="JXLN01011233">
    <property type="protein sequence ID" value="KPM07005.1"/>
    <property type="molecule type" value="Genomic_DNA"/>
</dbReference>
<keyword evidence="1" id="KW-0648">Protein biosynthesis</keyword>
<comment type="caution">
    <text evidence="2">The sequence shown here is derived from an EMBL/GenBank/DDBJ whole genome shotgun (WGS) entry which is preliminary data.</text>
</comment>
<dbReference type="InterPro" id="IPR018163">
    <property type="entry name" value="Thr/Ala-tRNA-synth_IIc_edit"/>
</dbReference>
<dbReference type="GO" id="GO:0000166">
    <property type="term" value="F:nucleotide binding"/>
    <property type="evidence" value="ECO:0007669"/>
    <property type="project" value="InterPro"/>
</dbReference>
<dbReference type="OrthoDB" id="5870821at2759"/>
<dbReference type="VEuPathDB" id="VectorBase:SSCA007171"/>
<organism evidence="2 3">
    <name type="scientific">Sarcoptes scabiei</name>
    <name type="common">Itch mite</name>
    <name type="synonym">Acarus scabiei</name>
    <dbReference type="NCBI Taxonomy" id="52283"/>
    <lineage>
        <taxon>Eukaryota</taxon>
        <taxon>Metazoa</taxon>
        <taxon>Ecdysozoa</taxon>
        <taxon>Arthropoda</taxon>
        <taxon>Chelicerata</taxon>
        <taxon>Arachnida</taxon>
        <taxon>Acari</taxon>
        <taxon>Acariformes</taxon>
        <taxon>Sarcoptiformes</taxon>
        <taxon>Astigmata</taxon>
        <taxon>Psoroptidia</taxon>
        <taxon>Sarcoptoidea</taxon>
        <taxon>Sarcoptidae</taxon>
        <taxon>Sarcoptinae</taxon>
        <taxon>Sarcoptes</taxon>
    </lineage>
</organism>
<evidence type="ECO:0000256" key="1">
    <source>
        <dbReference type="ARBA" id="ARBA00022917"/>
    </source>
</evidence>
<dbReference type="CDD" id="cd01667">
    <property type="entry name" value="TGS_ThrRS"/>
    <property type="match status" value="1"/>
</dbReference>
<protein>
    <submittedName>
        <fullName evidence="2">Uncharacterized protein</fullName>
    </submittedName>
</protein>
<dbReference type="InterPro" id="IPR012675">
    <property type="entry name" value="Beta-grasp_dom_sf"/>
</dbReference>
<dbReference type="PANTHER" id="PTHR11451">
    <property type="entry name" value="THREONINE-TRNA LIGASE"/>
    <property type="match status" value="1"/>
</dbReference>
<gene>
    <name evidence="2" type="ORF">QR98_0054870</name>
</gene>
<dbReference type="GO" id="GO:0005739">
    <property type="term" value="C:mitochondrion"/>
    <property type="evidence" value="ECO:0007669"/>
    <property type="project" value="TreeGrafter"/>
</dbReference>
<evidence type="ECO:0000313" key="3">
    <source>
        <dbReference type="Proteomes" id="UP000616769"/>
    </source>
</evidence>
<dbReference type="AlphaFoldDB" id="A0A132A8Q3"/>
<dbReference type="GO" id="GO:0004829">
    <property type="term" value="F:threonine-tRNA ligase activity"/>
    <property type="evidence" value="ECO:0007669"/>
    <property type="project" value="TreeGrafter"/>
</dbReference>
<dbReference type="Gene3D" id="3.30.980.10">
    <property type="entry name" value="Threonyl-trna Synthetase, Chain A, domain 2"/>
    <property type="match status" value="1"/>
</dbReference>
<dbReference type="SUPFAM" id="SSF55186">
    <property type="entry name" value="ThrRS/AlaRS common domain"/>
    <property type="match status" value="1"/>
</dbReference>
<dbReference type="Gene3D" id="3.10.20.30">
    <property type="match status" value="1"/>
</dbReference>
<sequence length="365" mass="42102">MKNLLLHKLTCINTRFIAARSYRFGRRPSISGYYVSPEWFDRRLLLDKKNGNQNDLDVENLFGTEGRNRIKNDLFNKEQQFQRSSMTKIEKIEINLEKPFFNTKDSILIMNADESTPYDCASHINELLKNRSALAVINKKIPWDMHRPLKESCNLSLIHFKHNDCMVANLAFWRSCSMILASVIQNIFKKEHPCKIISIPMSDLKNGSFVCDAFVKNLDNWIATSQEILSITSVLKDEVAKKSKFERLDVNFELAAKLFADNPYRMKEIESSIESSIESDQKNPSKTFSIYRVGNYIDLSEGPMIANTDQIGPIQLTAIHPLRTRDGHRFYRFQGIALPKQLTLNAFAFSMLRDRAKVLNSYGLQ</sequence>
<evidence type="ECO:0000313" key="2">
    <source>
        <dbReference type="EMBL" id="KPM07005.1"/>
    </source>
</evidence>
<name>A0A132A8Q3_SARSC</name>
<dbReference type="Proteomes" id="UP000616769">
    <property type="component" value="Unassembled WGS sequence"/>
</dbReference>